<feature type="transmembrane region" description="Helical" evidence="1">
    <location>
        <begin position="140"/>
        <end position="165"/>
    </location>
</feature>
<dbReference type="NCBIfam" id="TIGR04002">
    <property type="entry name" value="TIGR04002 family protein"/>
    <property type="match status" value="1"/>
</dbReference>
<evidence type="ECO:0000313" key="3">
    <source>
        <dbReference type="Proteomes" id="UP001196301"/>
    </source>
</evidence>
<keyword evidence="1" id="KW-0472">Membrane</keyword>
<protein>
    <submittedName>
        <fullName evidence="2">TIGR04002 family protein</fullName>
    </submittedName>
</protein>
<feature type="transmembrane region" description="Helical" evidence="1">
    <location>
        <begin position="112"/>
        <end position="134"/>
    </location>
</feature>
<comment type="caution">
    <text evidence="2">The sequence shown here is derived from an EMBL/GenBank/DDBJ whole genome shotgun (WGS) entry which is preliminary data.</text>
</comment>
<dbReference type="RefSeq" id="WP_216568812.1">
    <property type="nucleotide sequence ID" value="NZ_JAHLOQ010000008.1"/>
</dbReference>
<keyword evidence="1" id="KW-0812">Transmembrane</keyword>
<reference evidence="2 3" key="1">
    <citation type="submission" date="2021-06" db="EMBL/GenBank/DDBJ databases">
        <authorList>
            <person name="Sun Q."/>
            <person name="Li D."/>
        </authorList>
    </citation>
    <scope>NUCLEOTIDE SEQUENCE [LARGE SCALE GENOMIC DNA]</scope>
    <source>
        <strain evidence="2 3">N19</strain>
    </source>
</reference>
<name>A0ABS6DWP5_9FIRM</name>
<sequence length="176" mass="18761">MENIRNNKNVSVRTRNLVTSALLASIICLVTGYILHIPTVNGGYVHIGDAIIYLSAAVLPLPYAIACSAVGAGLADLTTGAFIWVIPTMIIKPILVLFFSSKSDKIITVRNVIAAFLAGIVGITLYMVAEGLLFGNMKAAFALTAVGLIQPIGSFISFIILGIVLDKVNFKKFYNA</sequence>
<gene>
    <name evidence="2" type="ORF">KQI20_04390</name>
</gene>
<feature type="transmembrane region" description="Helical" evidence="1">
    <location>
        <begin position="81"/>
        <end position="100"/>
    </location>
</feature>
<feature type="transmembrane region" description="Helical" evidence="1">
    <location>
        <begin position="50"/>
        <end position="75"/>
    </location>
</feature>
<evidence type="ECO:0000256" key="1">
    <source>
        <dbReference type="SAM" id="Phobius"/>
    </source>
</evidence>
<evidence type="ECO:0000313" key="2">
    <source>
        <dbReference type="EMBL" id="MBU5335672.1"/>
    </source>
</evidence>
<proteinExistence type="predicted"/>
<organism evidence="2 3">
    <name type="scientific">Intestinibacter bartlettii</name>
    <dbReference type="NCBI Taxonomy" id="261299"/>
    <lineage>
        <taxon>Bacteria</taxon>
        <taxon>Bacillati</taxon>
        <taxon>Bacillota</taxon>
        <taxon>Clostridia</taxon>
        <taxon>Peptostreptococcales</taxon>
        <taxon>Peptostreptococcaceae</taxon>
        <taxon>Intestinibacter</taxon>
    </lineage>
</organism>
<accession>A0ABS6DWP5</accession>
<dbReference type="EMBL" id="JAHLOQ010000008">
    <property type="protein sequence ID" value="MBU5335672.1"/>
    <property type="molecule type" value="Genomic_DNA"/>
</dbReference>
<dbReference type="Pfam" id="PF07155">
    <property type="entry name" value="ECF-ribofla_trS"/>
    <property type="match status" value="1"/>
</dbReference>
<keyword evidence="1" id="KW-1133">Transmembrane helix</keyword>
<feature type="transmembrane region" description="Helical" evidence="1">
    <location>
        <begin position="17"/>
        <end position="38"/>
    </location>
</feature>
<dbReference type="Proteomes" id="UP001196301">
    <property type="component" value="Unassembled WGS sequence"/>
</dbReference>
<dbReference type="InterPro" id="IPR023812">
    <property type="entry name" value="CHP04002"/>
</dbReference>
<dbReference type="InterPro" id="IPR009825">
    <property type="entry name" value="ECF_substrate-spec-like"/>
</dbReference>
<keyword evidence="3" id="KW-1185">Reference proteome</keyword>